<proteinExistence type="predicted"/>
<feature type="domain" description="DUF58" evidence="1">
    <location>
        <begin position="39"/>
        <end position="244"/>
    </location>
</feature>
<dbReference type="PANTHER" id="PTHR33608:SF6">
    <property type="entry name" value="BLL2464 PROTEIN"/>
    <property type="match status" value="1"/>
</dbReference>
<organism evidence="2">
    <name type="scientific">hydrothermal vent metagenome</name>
    <dbReference type="NCBI Taxonomy" id="652676"/>
    <lineage>
        <taxon>unclassified sequences</taxon>
        <taxon>metagenomes</taxon>
        <taxon>ecological metagenomes</taxon>
    </lineage>
</organism>
<gene>
    <name evidence="2" type="ORF">MNB_SM-6-1128</name>
</gene>
<name>A0A1W1BVS2_9ZZZZ</name>
<dbReference type="PANTHER" id="PTHR33608">
    <property type="entry name" value="BLL2464 PROTEIN"/>
    <property type="match status" value="1"/>
</dbReference>
<dbReference type="AlphaFoldDB" id="A0A1W1BVS2"/>
<evidence type="ECO:0000259" key="1">
    <source>
        <dbReference type="Pfam" id="PF01882"/>
    </source>
</evidence>
<dbReference type="EMBL" id="FPHK01000029">
    <property type="protein sequence ID" value="SFV57595.1"/>
    <property type="molecule type" value="Genomic_DNA"/>
</dbReference>
<dbReference type="Pfam" id="PF01882">
    <property type="entry name" value="DUF58"/>
    <property type="match status" value="1"/>
</dbReference>
<sequence>MARVSKLQKILVRARRQVFSEMVGNNPSIFQGEGYDFIELREYMPGDDIRHIDWNITAKLQKPYIKIFREERELNIVVASMLNGSVYFGSKRFKQDVIAEIVAMLGFSTIKNGDLFSSYIFTDKMESHLKASKKYFSVQKGVQEIVDFEALNHKADYKVLADTLFNRLKRKSLIIVIGDFFEIPDFKILAKKHEVVAVVVRDLLEEKPPKMGFASLIDPESGNVLEGDFNDATVTSYAKKVTLHDRELYKHFRKYQVRFTKVYTHESVGVALRRLFEGR</sequence>
<dbReference type="InterPro" id="IPR002881">
    <property type="entry name" value="DUF58"/>
</dbReference>
<accession>A0A1W1BVS2</accession>
<reference evidence="2" key="1">
    <citation type="submission" date="2016-10" db="EMBL/GenBank/DDBJ databases">
        <authorList>
            <person name="de Groot N.N."/>
        </authorList>
    </citation>
    <scope>NUCLEOTIDE SEQUENCE</scope>
</reference>
<evidence type="ECO:0000313" key="2">
    <source>
        <dbReference type="EMBL" id="SFV57595.1"/>
    </source>
</evidence>
<protein>
    <recommendedName>
        <fullName evidence="1">DUF58 domain-containing protein</fullName>
    </recommendedName>
</protein>